<geneLocation type="plasmid" evidence="2">
    <name>pGES-GZ</name>
</geneLocation>
<name>A0A159ZLN1_KLEPN</name>
<proteinExistence type="predicted"/>
<protein>
    <submittedName>
        <fullName evidence="2">Uncharacterized protein</fullName>
    </submittedName>
</protein>
<sequence length="154" mass="17113">MAGKIGGKLEREREPNHRNALRAHLPSGRFAPFAPPLRVGLSRPMAAQKWLACGQASTRRGTPRRWQLHHRLHPHPAPCPLKGRKKRFSREKRLAEAVPHINRQRGRKAHRLNAKGKADSQAAELASIAIPDEEGPEPYPGRAGAPRKPETGRG</sequence>
<accession>A0A159ZLN1</accession>
<keyword evidence="2" id="KW-0614">Plasmid</keyword>
<organism evidence="2">
    <name type="scientific">Klebsiella pneumoniae</name>
    <dbReference type="NCBI Taxonomy" id="573"/>
    <lineage>
        <taxon>Bacteria</taxon>
        <taxon>Pseudomonadati</taxon>
        <taxon>Pseudomonadota</taxon>
        <taxon>Gammaproteobacteria</taxon>
        <taxon>Enterobacterales</taxon>
        <taxon>Enterobacteriaceae</taxon>
        <taxon>Klebsiella/Raoultella group</taxon>
        <taxon>Klebsiella</taxon>
        <taxon>Klebsiella pneumoniae complex</taxon>
    </lineage>
</organism>
<dbReference type="EMBL" id="KT070138">
    <property type="protein sequence ID" value="AMY95385.1"/>
    <property type="molecule type" value="Genomic_DNA"/>
</dbReference>
<dbReference type="AlphaFoldDB" id="A0A159ZLN1"/>
<evidence type="ECO:0000313" key="2">
    <source>
        <dbReference type="EMBL" id="AMY95385.1"/>
    </source>
</evidence>
<feature type="region of interest" description="Disordered" evidence="1">
    <location>
        <begin position="99"/>
        <end position="154"/>
    </location>
</feature>
<reference evidence="2" key="1">
    <citation type="submission" date="2016-04" db="EMBL/GenBank/DDBJ databases">
        <title>Emergence and Characterization of GES-5-producing Klebsiella pneumoniae in China.</title>
        <authorList>
            <person name="Chen D.-Q."/>
            <person name="Wang Q."/>
        </authorList>
    </citation>
    <scope>NUCLEOTIDE SEQUENCE</scope>
    <source>
        <strain evidence="2">KP01</strain>
        <plasmid evidence="2">pGES-GZ</plasmid>
    </source>
</reference>
<feature type="compositionally biased region" description="Basic residues" evidence="1">
    <location>
        <begin position="102"/>
        <end position="114"/>
    </location>
</feature>
<evidence type="ECO:0000256" key="1">
    <source>
        <dbReference type="SAM" id="MobiDB-lite"/>
    </source>
</evidence>
<gene>
    <name evidence="2" type="ORF">pGES-GZ_006</name>
</gene>